<protein>
    <submittedName>
        <fullName evidence="12">Uncharacterized protein DUF4982</fullName>
    </submittedName>
</protein>
<dbReference type="Pfam" id="PF14498">
    <property type="entry name" value="Glyco_hyd_65N_2"/>
    <property type="match status" value="2"/>
</dbReference>
<evidence type="ECO:0000259" key="4">
    <source>
        <dbReference type="Pfam" id="PF00703"/>
    </source>
</evidence>
<dbReference type="Gene3D" id="1.50.10.10">
    <property type="match status" value="1"/>
</dbReference>
<dbReference type="InterPro" id="IPR054363">
    <property type="entry name" value="GH95_cat"/>
</dbReference>
<accession>A0A4R8DV78</accession>
<feature type="domain" description="Glycoside hydrolase family 2 catalytic" evidence="5">
    <location>
        <begin position="1255"/>
        <end position="1395"/>
    </location>
</feature>
<dbReference type="Gene3D" id="2.60.120.260">
    <property type="entry name" value="Galactose-binding domain-like"/>
    <property type="match status" value="2"/>
</dbReference>
<dbReference type="InterPro" id="IPR027414">
    <property type="entry name" value="GH95_N_dom"/>
</dbReference>
<dbReference type="SUPFAM" id="SSF49785">
    <property type="entry name" value="Galactose-binding domain-like"/>
    <property type="match status" value="3"/>
</dbReference>
<dbReference type="Gene3D" id="2.60.120.430">
    <property type="entry name" value="Galactose-binding lectin"/>
    <property type="match status" value="1"/>
</dbReference>
<evidence type="ECO:0000259" key="9">
    <source>
        <dbReference type="Pfam" id="PF16355"/>
    </source>
</evidence>
<evidence type="ECO:0000259" key="5">
    <source>
        <dbReference type="Pfam" id="PF02836"/>
    </source>
</evidence>
<dbReference type="PRINTS" id="PR00132">
    <property type="entry name" value="GLHYDRLASE2"/>
</dbReference>
<keyword evidence="3" id="KW-0326">Glycosidase</keyword>
<dbReference type="InterPro" id="IPR006102">
    <property type="entry name" value="Ig-like_GH2"/>
</dbReference>
<name>A0A4R8DV78_9BACT</name>
<dbReference type="InterPro" id="IPR006104">
    <property type="entry name" value="Glyco_hydro_2_N"/>
</dbReference>
<dbReference type="Gene3D" id="2.60.40.10">
    <property type="entry name" value="Immunoglobulins"/>
    <property type="match status" value="2"/>
</dbReference>
<dbReference type="SUPFAM" id="SSF49303">
    <property type="entry name" value="beta-Galactosidase/glucuronidase domain"/>
    <property type="match status" value="1"/>
</dbReference>
<feature type="domain" description="Glycosyl hydrolase family 95 N-terminal" evidence="8">
    <location>
        <begin position="62"/>
        <end position="148"/>
    </location>
</feature>
<dbReference type="InterPro" id="IPR021720">
    <property type="entry name" value="Malectin_dom"/>
</dbReference>
<dbReference type="PANTHER" id="PTHR31084:SF0">
    <property type="entry name" value="ALPHA-L-FUCOSIDASE 2"/>
    <property type="match status" value="1"/>
</dbReference>
<evidence type="ECO:0000259" key="8">
    <source>
        <dbReference type="Pfam" id="PF14498"/>
    </source>
</evidence>
<proteinExistence type="inferred from homology"/>
<dbReference type="InterPro" id="IPR012341">
    <property type="entry name" value="6hp_glycosidase-like_sf"/>
</dbReference>
<dbReference type="InterPro" id="IPR013783">
    <property type="entry name" value="Ig-like_fold"/>
</dbReference>
<evidence type="ECO:0000256" key="2">
    <source>
        <dbReference type="ARBA" id="ARBA00022801"/>
    </source>
</evidence>
<evidence type="ECO:0000256" key="3">
    <source>
        <dbReference type="ARBA" id="ARBA00023295"/>
    </source>
</evidence>
<dbReference type="InterPro" id="IPR008928">
    <property type="entry name" value="6-hairpin_glycosidase_sf"/>
</dbReference>
<evidence type="ECO:0000259" key="11">
    <source>
        <dbReference type="Pfam" id="PF22124"/>
    </source>
</evidence>
<sequence length="1962" mass="216812">MRRLGYLLAALVALALTREPRSDGRAGAQVAGPVDRIGAMKAAGQNGARAAAPPPDGDTLLLWYTHPARGWTEALPIGNGRLGAMIYGGVDTEHLQFNEATLWTGGPRSYQRPDAHLYLKPIRKLLAEGRQDSAMALAEQHFMGAKDKSDSVYALQKTAWLRKVRSDTSGATAADEDWPTMPIPTLNGWETEGLEGVDGALWFHRSFVAPDDWKGKDLVLDLGKIRDEDFTYVNGVRVGAGEGINNKRRYIIKAGIVRPGVNRISVQVINYFDKGGLVGVKGSQPTLEISAGSGTPVSLRGSWKYHIQDENPPSYPQYEASYQPFGDVLLEDHATGEAKDYRRSLNLDDATGLVSYTRAGVHYTRTYFAGEDGIVMRLRADRRGALRFTALLQTPHREHRIFRVDEHTLGLSLKVRDGVMRGVSYLRVQAKGGHVTATSDGLNVDGADEVTLYLVAATNFKNYKDVSADPIKRCNTALQHVDEDTYAAHVRAYRYLFDGFHLNLGHGPNENLPTNERIKNFTEKDDPSLVALYLQYARYLLISSSMPGTGAANLQGIWNNLLTPPWGSKYTTNINLEMNYWPVDELHLSGCAEPLFRLIGEVAEAGKATAKDYYDAPGWVLHHNTDQWRGTAPINASTHGIWVSGGAWLCHHIWDHFRYTQDTGWLQKEYPVMRSAADFACHFLVPDPQTGWLISTPSNSPEHGGLVAGPTMDHQIIRDLLTNCIAASRVLRVDSALRGRWASTRDRIAPNRIGRYGQLQEWLEDKDDTADEHRHVSHLWGVYPGTDITWADSALLRAARTSLRYRGDGGTGWSLAWKVNLLARFREGDHALRLLDKLLSPADDGAGEKGGVYPNLFDAHPPFQIDGNFGGAAGIAEMLVQSQGTGIDLLPALPAAWANGSVDGLGARGGFTLALQWSAGALTRAVVHAAANGPCTLVYHGQVVRFDARRGVSYLFDGTLTSVGTVIDGWHAELHPEAGPRVDFRMDEDWRTVMDPKNQHAFDGFERPGFPESAWKRVSVPHNWDDYGGYRRLVHGNLHGYAWYRKIFFAPMLRKDQRCFLYFEGVGSYATVWVNGVLVGTHAGGRTTFTLDVTRALHHGVNLLAVRADHPAFITDLPWVCGGCSDDRGFSEGSQPMGIFRPVHLLVTGAVHVAPFGVHLWNEDTSGRVHAEVDVTNDDDQPRRLTVTVNGTEIAGAQLQAGETKTLRGDIIIREPHLWSPEDPFQYKAVAQIRADGIITDQVTTPFGIRTITWEKHRLLVNGRPVFINGIAEYEHRLGGSHAFEEAEIRARAGMIRAAGFNAFRDAHQPHNLLYGQIWDSTGLLWWPQFSAHIWFDTPAFRQNFLRLLTDWIRERRNEPSVILWGLQNESHLPADFARLCVDTIRKLDPTASIQRLVTTCNGGEGTDWDVPQNWTGTYGGDPATYASDLKRQVLVGEYGAWRTTDLHTEGPFIAKGPYSEERMDQLLEMKLNAADSVRADAVGQFFWLFSSHDNPGRVQSGEGLRELDRIGPVNYKGLLTEWGEPVDAYYLFRAHLTRGLAAAAAHGPGSGGAAGPMVYIVSHTWPDRWKEPGIKNNITIFSNCDEVELFNDVNAISLGRKRPPFRWDSVDVQYNVLYAKGYIGGKVVASDSIVLRHLPAAPHFDDLYAGSTALTAPAPGYYYWYRVHCGGPAYTDRQGNTWMADRERHTDTSWGSSSWTDDYPGLPASFASQRQIFDPVRGTTDWPLFQTFRYGRDKLRYTFPLPDGDYRVELYFMEPWYGEGGGVDATGWRLFDVAFNGETVLQDVDLWKEAGTHGAVKKVVTAHVSGGRLDLSFPRVAAGQAVISAIAIAGHETGIPAGSDGPVIHWLDNDTIGTPAYDVRSSKSYAPDSANTWHFTLGVADTYSLTVRYINTKGPAAGMLTLMDAGGVVLKKEQLTFKPTATGKKGSVLTDTGGMINAGAYTVRVTGDVQCVALDVQ</sequence>
<dbReference type="Gene3D" id="3.20.20.80">
    <property type="entry name" value="Glycosidases"/>
    <property type="match status" value="1"/>
</dbReference>
<dbReference type="Pfam" id="PF02837">
    <property type="entry name" value="Glyco_hydro_2_N"/>
    <property type="match status" value="1"/>
</dbReference>
<dbReference type="SUPFAM" id="SSF48208">
    <property type="entry name" value="Six-hairpin glycosidases"/>
    <property type="match status" value="1"/>
</dbReference>
<dbReference type="Pfam" id="PF21307">
    <property type="entry name" value="Glyco_hydro_95_C"/>
    <property type="match status" value="1"/>
</dbReference>
<dbReference type="Pfam" id="PF11721">
    <property type="entry name" value="Malectin"/>
    <property type="match status" value="1"/>
</dbReference>
<feature type="domain" description="Malectin" evidence="7">
    <location>
        <begin position="1666"/>
        <end position="1832"/>
    </location>
</feature>
<feature type="domain" description="Alpha fucosidase A-like C-terminal" evidence="10">
    <location>
        <begin position="881"/>
        <end position="944"/>
    </location>
</feature>
<reference evidence="12 13" key="1">
    <citation type="submission" date="2019-03" db="EMBL/GenBank/DDBJ databases">
        <title>Genomic Encyclopedia of Type Strains, Phase IV (KMG-IV): sequencing the most valuable type-strain genomes for metagenomic binning, comparative biology and taxonomic classification.</title>
        <authorList>
            <person name="Goeker M."/>
        </authorList>
    </citation>
    <scope>NUCLEOTIDE SEQUENCE [LARGE SCALE GENOMIC DNA]</scope>
    <source>
        <strain evidence="12 13">DSM 100059</strain>
    </source>
</reference>
<dbReference type="EMBL" id="SODV01000001">
    <property type="protein sequence ID" value="TDX01375.1"/>
    <property type="molecule type" value="Genomic_DNA"/>
</dbReference>
<dbReference type="GO" id="GO:0004560">
    <property type="term" value="F:alpha-L-fucosidase activity"/>
    <property type="evidence" value="ECO:0007669"/>
    <property type="project" value="TreeGrafter"/>
</dbReference>
<feature type="domain" description="Glycosyl hydrolase family 95 catalytic" evidence="11">
    <location>
        <begin position="484"/>
        <end position="879"/>
    </location>
</feature>
<dbReference type="Proteomes" id="UP000294498">
    <property type="component" value="Unassembled WGS sequence"/>
</dbReference>
<evidence type="ECO:0000259" key="7">
    <source>
        <dbReference type="Pfam" id="PF11721"/>
    </source>
</evidence>
<evidence type="ECO:0000313" key="12">
    <source>
        <dbReference type="EMBL" id="TDX01375.1"/>
    </source>
</evidence>
<feature type="domain" description="Glycosyl hydrolases family 2 sugar binding" evidence="6">
    <location>
        <begin position="1037"/>
        <end position="1147"/>
    </location>
</feature>
<dbReference type="InterPro" id="IPR006103">
    <property type="entry name" value="Glyco_hydro_2_cat"/>
</dbReference>
<evidence type="ECO:0000313" key="13">
    <source>
        <dbReference type="Proteomes" id="UP000294498"/>
    </source>
</evidence>
<dbReference type="RefSeq" id="WP_162852566.1">
    <property type="nucleotide sequence ID" value="NZ_SODV01000001.1"/>
</dbReference>
<comment type="caution">
    <text evidence="12">The sequence shown here is derived from an EMBL/GenBank/DDBJ whole genome shotgun (WGS) entry which is preliminary data.</text>
</comment>
<comment type="similarity">
    <text evidence="1">Belongs to the glycosyl hydrolase 2 family.</text>
</comment>
<dbReference type="Gene3D" id="2.70.98.50">
    <property type="entry name" value="putative glycoside hydrolase family protein from bacillus halodurans"/>
    <property type="match status" value="1"/>
</dbReference>
<dbReference type="InterPro" id="IPR017853">
    <property type="entry name" value="GH"/>
</dbReference>
<feature type="domain" description="Glycosyl hydrolase family 95 N-terminal" evidence="8">
    <location>
        <begin position="319"/>
        <end position="463"/>
    </location>
</feature>
<gene>
    <name evidence="12" type="ORF">EDB95_2409</name>
</gene>
<evidence type="ECO:0000259" key="10">
    <source>
        <dbReference type="Pfam" id="PF21307"/>
    </source>
</evidence>
<dbReference type="InterPro" id="IPR006101">
    <property type="entry name" value="Glyco_hydro_2"/>
</dbReference>
<dbReference type="Pfam" id="PF16355">
    <property type="entry name" value="DUF4982"/>
    <property type="match status" value="1"/>
</dbReference>
<keyword evidence="13" id="KW-1185">Reference proteome</keyword>
<feature type="domain" description="DUF4982" evidence="9">
    <location>
        <begin position="1578"/>
        <end position="1630"/>
    </location>
</feature>
<dbReference type="InterPro" id="IPR036156">
    <property type="entry name" value="Beta-gal/glucu_dom_sf"/>
</dbReference>
<dbReference type="InterPro" id="IPR008979">
    <property type="entry name" value="Galactose-bd-like_sf"/>
</dbReference>
<evidence type="ECO:0000259" key="6">
    <source>
        <dbReference type="Pfam" id="PF02837"/>
    </source>
</evidence>
<dbReference type="PANTHER" id="PTHR31084">
    <property type="entry name" value="ALPHA-L-FUCOSIDASE 2"/>
    <property type="match status" value="1"/>
</dbReference>
<dbReference type="Pfam" id="PF22124">
    <property type="entry name" value="Glyco_hydro_95_cat"/>
    <property type="match status" value="1"/>
</dbReference>
<evidence type="ECO:0000256" key="1">
    <source>
        <dbReference type="ARBA" id="ARBA00007401"/>
    </source>
</evidence>
<dbReference type="InterPro" id="IPR049053">
    <property type="entry name" value="AFCA-like_C"/>
</dbReference>
<organism evidence="12 13">
    <name type="scientific">Dinghuibacter silviterrae</name>
    <dbReference type="NCBI Taxonomy" id="1539049"/>
    <lineage>
        <taxon>Bacteria</taxon>
        <taxon>Pseudomonadati</taxon>
        <taxon>Bacteroidota</taxon>
        <taxon>Chitinophagia</taxon>
        <taxon>Chitinophagales</taxon>
        <taxon>Chitinophagaceae</taxon>
        <taxon>Dinghuibacter</taxon>
    </lineage>
</organism>
<dbReference type="SUPFAM" id="SSF51445">
    <property type="entry name" value="(Trans)glycosidases"/>
    <property type="match status" value="1"/>
</dbReference>
<dbReference type="Pfam" id="PF00703">
    <property type="entry name" value="Glyco_hydro_2"/>
    <property type="match status" value="1"/>
</dbReference>
<feature type="domain" description="Glycoside hydrolase family 2 immunoglobulin-like beta-sandwich" evidence="4">
    <location>
        <begin position="1162"/>
        <end position="1250"/>
    </location>
</feature>
<keyword evidence="2" id="KW-0378">Hydrolase</keyword>
<dbReference type="InterPro" id="IPR032311">
    <property type="entry name" value="DUF4982"/>
</dbReference>
<dbReference type="Pfam" id="PF02836">
    <property type="entry name" value="Glyco_hydro_2_C"/>
    <property type="match status" value="1"/>
</dbReference>
<dbReference type="GO" id="GO:0005975">
    <property type="term" value="P:carbohydrate metabolic process"/>
    <property type="evidence" value="ECO:0007669"/>
    <property type="project" value="InterPro"/>
</dbReference>